<evidence type="ECO:0000313" key="1">
    <source>
        <dbReference type="EMBL" id="ACZ78610.1"/>
    </source>
</evidence>
<protein>
    <submittedName>
        <fullName evidence="1">Uncharacterized protein</fullName>
    </submittedName>
</protein>
<evidence type="ECO:0000313" key="2">
    <source>
        <dbReference type="Proteomes" id="UP000001446"/>
    </source>
</evidence>
<dbReference type="HOGENOM" id="CLU_3308636_0_0_6"/>
<dbReference type="Proteomes" id="UP000001446">
    <property type="component" value="Chromosome"/>
</dbReference>
<organism evidence="1 2">
    <name type="scientific">Dickeya zeae (strain Ech586)</name>
    <name type="common">Dickeya dadantii (strain Ech586)</name>
    <dbReference type="NCBI Taxonomy" id="590409"/>
    <lineage>
        <taxon>Bacteria</taxon>
        <taxon>Pseudomonadati</taxon>
        <taxon>Pseudomonadota</taxon>
        <taxon>Gammaproteobacteria</taxon>
        <taxon>Enterobacterales</taxon>
        <taxon>Pectobacteriaceae</taxon>
        <taxon>Dickeya</taxon>
        <taxon>Dickeya parazeae</taxon>
    </lineage>
</organism>
<name>D2BY18_DICZ5</name>
<accession>D2BY18</accession>
<gene>
    <name evidence="1" type="ordered locus">Dd586_3780</name>
</gene>
<dbReference type="KEGG" id="ddc:Dd586_3780"/>
<keyword evidence="2" id="KW-1185">Reference proteome</keyword>
<dbReference type="AlphaFoldDB" id="D2BY18"/>
<reference evidence="1" key="1">
    <citation type="submission" date="2009-12" db="EMBL/GenBank/DDBJ databases">
        <title>Complete sequence of Dickeya dadantii Ech586.</title>
        <authorList>
            <consortium name="US DOE Joint Genome Institute"/>
            <person name="Lucas S."/>
            <person name="Copeland A."/>
            <person name="Lapidus A."/>
            <person name="Glavina del Rio T."/>
            <person name="Tice H."/>
            <person name="Bruce D."/>
            <person name="Goodwin L."/>
            <person name="Pitluck S."/>
            <person name="Munk A.C."/>
            <person name="Brettin T."/>
            <person name="Detter J.C."/>
            <person name="Han C."/>
            <person name="Tapia R."/>
            <person name="Larimer F."/>
            <person name="Land M."/>
            <person name="Hauser L."/>
            <person name="Kyrpides N."/>
            <person name="Mikhailova N."/>
            <person name="Balakrishnan V."/>
            <person name="Glasner J."/>
            <person name="Perna N.T."/>
        </authorList>
    </citation>
    <scope>NUCLEOTIDE SEQUENCE [LARGE SCALE GENOMIC DNA]</scope>
    <source>
        <strain evidence="1">Ech586</strain>
    </source>
</reference>
<proteinExistence type="predicted"/>
<sequence length="39" mass="4283">MLSLLALEFNAQRQHGDVTATIHACAVYNHPPSQQSFEG</sequence>
<dbReference type="EMBL" id="CP001836">
    <property type="protein sequence ID" value="ACZ78610.1"/>
    <property type="molecule type" value="Genomic_DNA"/>
</dbReference>